<evidence type="ECO:0000313" key="1">
    <source>
        <dbReference type="EMBL" id="KAJ9481672.1"/>
    </source>
</evidence>
<reference evidence="1" key="2">
    <citation type="journal article" date="2016" name="Fungal Biol.">
        <title>Ochratoxin A production by Penicillium thymicola.</title>
        <authorList>
            <person name="Nguyen H.D.T."/>
            <person name="McMullin D.R."/>
            <person name="Ponomareva E."/>
            <person name="Riley R."/>
            <person name="Pomraning K.R."/>
            <person name="Baker S.E."/>
            <person name="Seifert K.A."/>
        </authorList>
    </citation>
    <scope>NUCLEOTIDE SEQUENCE</scope>
    <source>
        <strain evidence="1">DAOM 180753</strain>
    </source>
</reference>
<evidence type="ECO:0000313" key="2">
    <source>
        <dbReference type="Proteomes" id="UP001227192"/>
    </source>
</evidence>
<proteinExistence type="predicted"/>
<dbReference type="Proteomes" id="UP001227192">
    <property type="component" value="Unassembled WGS sequence"/>
</dbReference>
<gene>
    <name evidence="1" type="ORF">VN97_g11794</name>
</gene>
<keyword evidence="2" id="KW-1185">Reference proteome</keyword>
<organism evidence="1 2">
    <name type="scientific">Penicillium thymicola</name>
    <dbReference type="NCBI Taxonomy" id="293382"/>
    <lineage>
        <taxon>Eukaryota</taxon>
        <taxon>Fungi</taxon>
        <taxon>Dikarya</taxon>
        <taxon>Ascomycota</taxon>
        <taxon>Pezizomycotina</taxon>
        <taxon>Eurotiomycetes</taxon>
        <taxon>Eurotiomycetidae</taxon>
        <taxon>Eurotiales</taxon>
        <taxon>Aspergillaceae</taxon>
        <taxon>Penicillium</taxon>
    </lineage>
</organism>
<reference evidence="1" key="1">
    <citation type="submission" date="2015-06" db="EMBL/GenBank/DDBJ databases">
        <authorList>
            <person name="Nguyen H."/>
        </authorList>
    </citation>
    <scope>NUCLEOTIDE SEQUENCE</scope>
    <source>
        <strain evidence="1">DAOM 180753</strain>
    </source>
</reference>
<name>A0AAI9T6K7_PENTH</name>
<protein>
    <submittedName>
        <fullName evidence="1">Uncharacterized protein</fullName>
    </submittedName>
</protein>
<sequence>MKISLALPLYRYFNLRRQTSNASHRKHIANRSVAQSMHRLFHAFWSPFFDRSAYGQPMKRYRSNCV</sequence>
<dbReference type="EMBL" id="LACB01000709">
    <property type="protein sequence ID" value="KAJ9481672.1"/>
    <property type="molecule type" value="Genomic_DNA"/>
</dbReference>
<comment type="caution">
    <text evidence="1">The sequence shown here is derived from an EMBL/GenBank/DDBJ whole genome shotgun (WGS) entry which is preliminary data.</text>
</comment>
<dbReference type="AlphaFoldDB" id="A0AAI9T6K7"/>
<accession>A0AAI9T6K7</accession>